<keyword evidence="1" id="KW-0812">Transmembrane</keyword>
<keyword evidence="2" id="KW-0418">Kinase</keyword>
<sequence>MTLSLRSRAMRVKKRRLKNHAFRWSKDGVISQIWSNACEETTAEEPRLSMVRSLELMVFARSPFNLILSPLNQPLLIVIPSRLRFAYRCCSVLLFPARCFTADQARNKRVSLVQQIRLLEVLAQKYRIIEMWEELQIEMDKHKLLESIRNSNKSRTVIIIVVPIIVAFILLVILICIYFKVKKGKKTIESEAESDDEIKHVETLHFEFETIRLATNNLGVGGFGPVYKHGQDNRTVPKMQLRILGSRLTSSGDTG</sequence>
<feature type="transmembrane region" description="Helical" evidence="1">
    <location>
        <begin position="157"/>
        <end position="179"/>
    </location>
</feature>
<dbReference type="Proteomes" id="UP000634136">
    <property type="component" value="Unassembled WGS sequence"/>
</dbReference>
<accession>A0A834XHP9</accession>
<dbReference type="GO" id="GO:0016301">
    <property type="term" value="F:kinase activity"/>
    <property type="evidence" value="ECO:0007669"/>
    <property type="project" value="UniProtKB-KW"/>
</dbReference>
<organism evidence="2 3">
    <name type="scientific">Senna tora</name>
    <dbReference type="NCBI Taxonomy" id="362788"/>
    <lineage>
        <taxon>Eukaryota</taxon>
        <taxon>Viridiplantae</taxon>
        <taxon>Streptophyta</taxon>
        <taxon>Embryophyta</taxon>
        <taxon>Tracheophyta</taxon>
        <taxon>Spermatophyta</taxon>
        <taxon>Magnoliopsida</taxon>
        <taxon>eudicotyledons</taxon>
        <taxon>Gunneridae</taxon>
        <taxon>Pentapetalae</taxon>
        <taxon>rosids</taxon>
        <taxon>fabids</taxon>
        <taxon>Fabales</taxon>
        <taxon>Fabaceae</taxon>
        <taxon>Caesalpinioideae</taxon>
        <taxon>Cassia clade</taxon>
        <taxon>Senna</taxon>
    </lineage>
</organism>
<evidence type="ECO:0000256" key="1">
    <source>
        <dbReference type="SAM" id="Phobius"/>
    </source>
</evidence>
<proteinExistence type="predicted"/>
<evidence type="ECO:0000313" key="3">
    <source>
        <dbReference type="Proteomes" id="UP000634136"/>
    </source>
</evidence>
<dbReference type="EMBL" id="JAAIUW010000001">
    <property type="protein sequence ID" value="KAF7844564.1"/>
    <property type="molecule type" value="Genomic_DNA"/>
</dbReference>
<evidence type="ECO:0000313" key="2">
    <source>
        <dbReference type="EMBL" id="KAF7844564.1"/>
    </source>
</evidence>
<dbReference type="AlphaFoldDB" id="A0A834XHP9"/>
<protein>
    <submittedName>
        <fullName evidence="2">Putative receptor-like protein kinase</fullName>
    </submittedName>
</protein>
<keyword evidence="3" id="KW-1185">Reference proteome</keyword>
<gene>
    <name evidence="2" type="ORF">G2W53_001469</name>
</gene>
<reference evidence="2" key="1">
    <citation type="submission" date="2020-09" db="EMBL/GenBank/DDBJ databases">
        <title>Genome-Enabled Discovery of Anthraquinone Biosynthesis in Senna tora.</title>
        <authorList>
            <person name="Kang S.-H."/>
            <person name="Pandey R.P."/>
            <person name="Lee C.-M."/>
            <person name="Sim J.-S."/>
            <person name="Jeong J.-T."/>
            <person name="Choi B.-S."/>
            <person name="Jung M."/>
            <person name="Ginzburg D."/>
            <person name="Zhao K."/>
            <person name="Won S.Y."/>
            <person name="Oh T.-J."/>
            <person name="Yu Y."/>
            <person name="Kim N.-H."/>
            <person name="Lee O.R."/>
            <person name="Lee T.-H."/>
            <person name="Bashyal P."/>
            <person name="Kim T.-S."/>
            <person name="Lee W.-H."/>
            <person name="Kawkins C."/>
            <person name="Kim C.-K."/>
            <person name="Kim J.S."/>
            <person name="Ahn B.O."/>
            <person name="Rhee S.Y."/>
            <person name="Sohng J.K."/>
        </authorList>
    </citation>
    <scope>NUCLEOTIDE SEQUENCE</scope>
    <source>
        <tissue evidence="2">Leaf</tissue>
    </source>
</reference>
<keyword evidence="1" id="KW-0472">Membrane</keyword>
<keyword evidence="2" id="KW-0808">Transferase</keyword>
<name>A0A834XHP9_9FABA</name>
<keyword evidence="2" id="KW-0675">Receptor</keyword>
<comment type="caution">
    <text evidence="2">The sequence shown here is derived from an EMBL/GenBank/DDBJ whole genome shotgun (WGS) entry which is preliminary data.</text>
</comment>
<keyword evidence="1" id="KW-1133">Transmembrane helix</keyword>